<dbReference type="AlphaFoldDB" id="A0A921UYH9"/>
<organism evidence="1 2">
    <name type="scientific">Sorghum bicolor</name>
    <name type="common">Sorghum</name>
    <name type="synonym">Sorghum vulgare</name>
    <dbReference type="NCBI Taxonomy" id="4558"/>
    <lineage>
        <taxon>Eukaryota</taxon>
        <taxon>Viridiplantae</taxon>
        <taxon>Streptophyta</taxon>
        <taxon>Embryophyta</taxon>
        <taxon>Tracheophyta</taxon>
        <taxon>Spermatophyta</taxon>
        <taxon>Magnoliopsida</taxon>
        <taxon>Liliopsida</taxon>
        <taxon>Poales</taxon>
        <taxon>Poaceae</taxon>
        <taxon>PACMAD clade</taxon>
        <taxon>Panicoideae</taxon>
        <taxon>Andropogonodae</taxon>
        <taxon>Andropogoneae</taxon>
        <taxon>Sorghinae</taxon>
        <taxon>Sorghum</taxon>
    </lineage>
</organism>
<protein>
    <submittedName>
        <fullName evidence="1">Uncharacterized protein</fullName>
    </submittedName>
</protein>
<evidence type="ECO:0000313" key="1">
    <source>
        <dbReference type="EMBL" id="KAG0549504.1"/>
    </source>
</evidence>
<name>A0A921UYH9_SORBI</name>
<proteinExistence type="predicted"/>
<reference evidence="1" key="1">
    <citation type="journal article" date="2019" name="BMC Genomics">
        <title>A new reference genome for Sorghum bicolor reveals high levels of sequence similarity between sweet and grain genotypes: implications for the genetics of sugar metabolism.</title>
        <authorList>
            <person name="Cooper E.A."/>
            <person name="Brenton Z.W."/>
            <person name="Flinn B.S."/>
            <person name="Jenkins J."/>
            <person name="Shu S."/>
            <person name="Flowers D."/>
            <person name="Luo F."/>
            <person name="Wang Y."/>
            <person name="Xia P."/>
            <person name="Barry K."/>
            <person name="Daum C."/>
            <person name="Lipzen A."/>
            <person name="Yoshinaga Y."/>
            <person name="Schmutz J."/>
            <person name="Saski C."/>
            <person name="Vermerris W."/>
            <person name="Kresovich S."/>
        </authorList>
    </citation>
    <scope>NUCLEOTIDE SEQUENCE</scope>
</reference>
<evidence type="ECO:0000313" key="2">
    <source>
        <dbReference type="Proteomes" id="UP000807115"/>
    </source>
</evidence>
<dbReference type="EMBL" id="CM027680">
    <property type="protein sequence ID" value="KAG0549504.1"/>
    <property type="molecule type" value="Genomic_DNA"/>
</dbReference>
<comment type="caution">
    <text evidence="1">The sequence shown here is derived from an EMBL/GenBank/DDBJ whole genome shotgun (WGS) entry which is preliminary data.</text>
</comment>
<dbReference type="Proteomes" id="UP000807115">
    <property type="component" value="Chromosome 1"/>
</dbReference>
<reference evidence="1" key="2">
    <citation type="submission" date="2020-10" db="EMBL/GenBank/DDBJ databases">
        <authorList>
            <person name="Cooper E.A."/>
            <person name="Brenton Z.W."/>
            <person name="Flinn B.S."/>
            <person name="Jenkins J."/>
            <person name="Shu S."/>
            <person name="Flowers D."/>
            <person name="Luo F."/>
            <person name="Wang Y."/>
            <person name="Xia P."/>
            <person name="Barry K."/>
            <person name="Daum C."/>
            <person name="Lipzen A."/>
            <person name="Yoshinaga Y."/>
            <person name="Schmutz J."/>
            <person name="Saski C."/>
            <person name="Vermerris W."/>
            <person name="Kresovich S."/>
        </authorList>
    </citation>
    <scope>NUCLEOTIDE SEQUENCE</scope>
</reference>
<gene>
    <name evidence="1" type="ORF">BDA96_01G261800</name>
</gene>
<accession>A0A921UYH9</accession>
<sequence>MISNCVLILDNNAQNNFLLVAKISLSGLSGTGMYLTAHPMGHDTAAMATQTPHWPKPSLCVPANLVSSSTMITCMAMVTAMIPRNILLRSTPAKTFLRSISRALNSLNTWHSTKALKIMVPLALSPTPKISRPRYCSARRTATWNAACAARLRHMALLMSGAVRPMGGRRMSALVGVSVASASAPMVSMIRFTHSSCTVDSGILPEVTADTKLMMSAATLTVSWNWMNFWMLLKTQRPHLVAVTTVSKLSFMITMSELSLATSVPWMPMDRPTSASLSAGASLVPSPVTATTWPFCFRRCTSTSLSMGRDRAMTRMRSTISSCSSGDMARNSCPSITMASRSLFEMIPHSMAMARAVRTLSPVTIFTATPALVQASMAVLTSGRQGSLRPTKPSSVSPSSSIFECSPSTCL</sequence>